<evidence type="ECO:0000313" key="2">
    <source>
        <dbReference type="EMBL" id="MPM37605.1"/>
    </source>
</evidence>
<feature type="domain" description="4Fe-4S ferredoxin-type" evidence="1">
    <location>
        <begin position="100"/>
        <end position="129"/>
    </location>
</feature>
<reference evidence="2" key="1">
    <citation type="submission" date="2019-08" db="EMBL/GenBank/DDBJ databases">
        <authorList>
            <person name="Kucharzyk K."/>
            <person name="Murdoch R.W."/>
            <person name="Higgins S."/>
            <person name="Loffler F."/>
        </authorList>
    </citation>
    <scope>NUCLEOTIDE SEQUENCE</scope>
</reference>
<dbReference type="Gene3D" id="3.30.70.20">
    <property type="match status" value="1"/>
</dbReference>
<dbReference type="InterPro" id="IPR017896">
    <property type="entry name" value="4Fe4S_Fe-S-bd"/>
</dbReference>
<dbReference type="EMBL" id="VSSQ01008006">
    <property type="protein sequence ID" value="MPM37605.1"/>
    <property type="molecule type" value="Genomic_DNA"/>
</dbReference>
<name>A0A644Z9N7_9ZZZZ</name>
<dbReference type="SUPFAM" id="SSF54862">
    <property type="entry name" value="4Fe-4S ferredoxins"/>
    <property type="match status" value="1"/>
</dbReference>
<dbReference type="InterPro" id="IPR017900">
    <property type="entry name" value="4Fe4S_Fe_S_CS"/>
</dbReference>
<evidence type="ECO:0000259" key="1">
    <source>
        <dbReference type="PROSITE" id="PS51379"/>
    </source>
</evidence>
<dbReference type="PROSITE" id="PS00198">
    <property type="entry name" value="4FE4S_FER_1"/>
    <property type="match status" value="1"/>
</dbReference>
<gene>
    <name evidence="2" type="ORF">SDC9_84223</name>
</gene>
<accession>A0A644Z9N7</accession>
<organism evidence="2">
    <name type="scientific">bioreactor metagenome</name>
    <dbReference type="NCBI Taxonomy" id="1076179"/>
    <lineage>
        <taxon>unclassified sequences</taxon>
        <taxon>metagenomes</taxon>
        <taxon>ecological metagenomes</taxon>
    </lineage>
</organism>
<dbReference type="PROSITE" id="PS51379">
    <property type="entry name" value="4FE4S_FER_2"/>
    <property type="match status" value="1"/>
</dbReference>
<protein>
    <recommendedName>
        <fullName evidence="1">4Fe-4S ferredoxin-type domain-containing protein</fullName>
    </recommendedName>
</protein>
<dbReference type="AlphaFoldDB" id="A0A644Z9N7"/>
<comment type="caution">
    <text evidence="2">The sequence shown here is derived from an EMBL/GenBank/DDBJ whole genome shotgun (WGS) entry which is preliminary data.</text>
</comment>
<proteinExistence type="predicted"/>
<sequence>MLSAHSFKFPENVQTAFFAGNLIHRDYVTVNDSHLDYDFDKLSFKLQGETRTMSIFGRTQEPVSSENAILYVNPRRCPQNHPCPAIRVCPTNALSQRGYGLPQVDMEKCIRCGKCVRYCPMGALELRQA</sequence>
<dbReference type="Pfam" id="PF00037">
    <property type="entry name" value="Fer4"/>
    <property type="match status" value="1"/>
</dbReference>